<organism evidence="1 2">
    <name type="scientific">Caulifigura coniformis</name>
    <dbReference type="NCBI Taxonomy" id="2527983"/>
    <lineage>
        <taxon>Bacteria</taxon>
        <taxon>Pseudomonadati</taxon>
        <taxon>Planctomycetota</taxon>
        <taxon>Planctomycetia</taxon>
        <taxon>Planctomycetales</taxon>
        <taxon>Planctomycetaceae</taxon>
        <taxon>Caulifigura</taxon>
    </lineage>
</organism>
<dbReference type="AlphaFoldDB" id="A0A517S9M1"/>
<sequence length="339" mass="37672">MSPETPSQELILAPPLELLCGPAEIMIPAAQADNPDVDWLHDRSLQIRKHHRLCLGRTLESDLHAIASGFGFCEVRPYYPRSFNKWIKTTFRGEFGLSVRTAQRYMAKYEAFVAFLKEHGHPHDAAAMQELLNSPKEFRRLCAEFFQTPNKIARRDANEWLTSATVIDAMVRILEGIECDPCSHSSPNAPRIAEVNYAKEDDGLAESTEWPGTAWVAAGHTKRSAPWCRKALSELHAGHLKAAVLCLPLNGEALPTEMFQYPIAISKAPLTVGYFEGEQIVPSVLPKHSLFVYLAEKPDVDRFSTEIRDTAVAFAPVASLPLLPATDLVTPRLSFPSAD</sequence>
<protein>
    <submittedName>
        <fullName evidence="1">Uncharacterized protein</fullName>
    </submittedName>
</protein>
<dbReference type="InParanoid" id="A0A517S9M1"/>
<proteinExistence type="predicted"/>
<reference evidence="1 2" key="1">
    <citation type="submission" date="2019-02" db="EMBL/GenBank/DDBJ databases">
        <title>Deep-cultivation of Planctomycetes and their phenomic and genomic characterization uncovers novel biology.</title>
        <authorList>
            <person name="Wiegand S."/>
            <person name="Jogler M."/>
            <person name="Boedeker C."/>
            <person name="Pinto D."/>
            <person name="Vollmers J."/>
            <person name="Rivas-Marin E."/>
            <person name="Kohn T."/>
            <person name="Peeters S.H."/>
            <person name="Heuer A."/>
            <person name="Rast P."/>
            <person name="Oberbeckmann S."/>
            <person name="Bunk B."/>
            <person name="Jeske O."/>
            <person name="Meyerdierks A."/>
            <person name="Storesund J.E."/>
            <person name="Kallscheuer N."/>
            <person name="Luecker S."/>
            <person name="Lage O.M."/>
            <person name="Pohl T."/>
            <person name="Merkel B.J."/>
            <person name="Hornburger P."/>
            <person name="Mueller R.-W."/>
            <person name="Bruemmer F."/>
            <person name="Labrenz M."/>
            <person name="Spormann A.M."/>
            <person name="Op den Camp H."/>
            <person name="Overmann J."/>
            <person name="Amann R."/>
            <person name="Jetten M.S.M."/>
            <person name="Mascher T."/>
            <person name="Medema M.H."/>
            <person name="Devos D.P."/>
            <person name="Kaster A.-K."/>
            <person name="Ovreas L."/>
            <person name="Rohde M."/>
            <person name="Galperin M.Y."/>
            <person name="Jogler C."/>
        </authorList>
    </citation>
    <scope>NUCLEOTIDE SEQUENCE [LARGE SCALE GENOMIC DNA]</scope>
    <source>
        <strain evidence="1 2">Pan44</strain>
    </source>
</reference>
<dbReference type="EMBL" id="CP036271">
    <property type="protein sequence ID" value="QDT52796.1"/>
    <property type="molecule type" value="Genomic_DNA"/>
</dbReference>
<evidence type="ECO:0000313" key="2">
    <source>
        <dbReference type="Proteomes" id="UP000315700"/>
    </source>
</evidence>
<gene>
    <name evidence="1" type="ORF">Pan44_08080</name>
</gene>
<dbReference type="Proteomes" id="UP000315700">
    <property type="component" value="Chromosome"/>
</dbReference>
<evidence type="ECO:0000313" key="1">
    <source>
        <dbReference type="EMBL" id="QDT52796.1"/>
    </source>
</evidence>
<keyword evidence="2" id="KW-1185">Reference proteome</keyword>
<dbReference type="KEGG" id="ccos:Pan44_08080"/>
<dbReference type="RefSeq" id="WP_145027449.1">
    <property type="nucleotide sequence ID" value="NZ_CP036271.1"/>
</dbReference>
<name>A0A517S9M1_9PLAN</name>
<accession>A0A517S9M1</accession>